<feature type="region of interest" description="Disordered" evidence="1">
    <location>
        <begin position="102"/>
        <end position="290"/>
    </location>
</feature>
<protein>
    <submittedName>
        <fullName evidence="2">Uncharacterized protein</fullName>
    </submittedName>
</protein>
<feature type="compositionally biased region" description="Low complexity" evidence="1">
    <location>
        <begin position="138"/>
        <end position="169"/>
    </location>
</feature>
<evidence type="ECO:0000256" key="1">
    <source>
        <dbReference type="SAM" id="MobiDB-lite"/>
    </source>
</evidence>
<dbReference type="EMBL" id="JAKWBI020000110">
    <property type="protein sequence ID" value="KAJ2902526.1"/>
    <property type="molecule type" value="Genomic_DNA"/>
</dbReference>
<evidence type="ECO:0000313" key="3">
    <source>
        <dbReference type="Proteomes" id="UP001201980"/>
    </source>
</evidence>
<feature type="compositionally biased region" description="Acidic residues" evidence="1">
    <location>
        <begin position="184"/>
        <end position="193"/>
    </location>
</feature>
<comment type="caution">
    <text evidence="2">The sequence shown here is derived from an EMBL/GenBank/DDBJ whole genome shotgun (WGS) entry which is preliminary data.</text>
</comment>
<accession>A0AAD5RRH8</accession>
<proteinExistence type="predicted"/>
<sequence>MQLIRHHQPSIAPENLKFLNTMADEMVCAAKTFSASLLNLNFPRTFFLASTRPATTPFEPKLSVPGCQRPAPVLGALDSACTTNAVDKDVATALALARPRHPAAYQVQSHPNRYTATDTPSYGNGPYPHPTTPPLEPTAPTTSPAAAAAAAASAVRLLRNNNNNNNNNRRPPPFAAPRKTVPAYDDDDDDDDNEHARYEKGKHGAQPRQGQRLPGMSAGDGVADGARDDHGGGAEGEVAPPREKLGEEGPQAALSCPWPPPPPPQSPNMIPITFSGAARRGPRDTPHSLL</sequence>
<feature type="compositionally biased region" description="Basic and acidic residues" evidence="1">
    <location>
        <begin position="281"/>
        <end position="290"/>
    </location>
</feature>
<gene>
    <name evidence="2" type="ORF">MKZ38_000491</name>
</gene>
<name>A0AAD5RRH8_9PEZI</name>
<evidence type="ECO:0000313" key="2">
    <source>
        <dbReference type="EMBL" id="KAJ2902526.1"/>
    </source>
</evidence>
<feature type="compositionally biased region" description="Polar residues" evidence="1">
    <location>
        <begin position="106"/>
        <end position="122"/>
    </location>
</feature>
<feature type="compositionally biased region" description="Pro residues" evidence="1">
    <location>
        <begin position="257"/>
        <end position="266"/>
    </location>
</feature>
<dbReference type="AlphaFoldDB" id="A0AAD5RRH8"/>
<keyword evidence="3" id="KW-1185">Reference proteome</keyword>
<feature type="compositionally biased region" description="Pro residues" evidence="1">
    <location>
        <begin position="127"/>
        <end position="137"/>
    </location>
</feature>
<organism evidence="2 3">
    <name type="scientific">Zalerion maritima</name>
    <dbReference type="NCBI Taxonomy" id="339359"/>
    <lineage>
        <taxon>Eukaryota</taxon>
        <taxon>Fungi</taxon>
        <taxon>Dikarya</taxon>
        <taxon>Ascomycota</taxon>
        <taxon>Pezizomycotina</taxon>
        <taxon>Sordariomycetes</taxon>
        <taxon>Lulworthiomycetidae</taxon>
        <taxon>Lulworthiales</taxon>
        <taxon>Lulworthiaceae</taxon>
        <taxon>Zalerion</taxon>
    </lineage>
</organism>
<dbReference type="Proteomes" id="UP001201980">
    <property type="component" value="Unassembled WGS sequence"/>
</dbReference>
<reference evidence="2" key="1">
    <citation type="submission" date="2022-07" db="EMBL/GenBank/DDBJ databases">
        <title>Draft genome sequence of Zalerion maritima ATCC 34329, a (micro)plastics degrading marine fungus.</title>
        <authorList>
            <person name="Paco A."/>
            <person name="Goncalves M.F.M."/>
            <person name="Rocha-Santos T.A.P."/>
            <person name="Alves A."/>
        </authorList>
    </citation>
    <scope>NUCLEOTIDE SEQUENCE</scope>
    <source>
        <strain evidence="2">ATCC 34329</strain>
    </source>
</reference>